<comment type="caution">
    <text evidence="2">The sequence shown here is derived from an EMBL/GenBank/DDBJ whole genome shotgun (WGS) entry which is preliminary data.</text>
</comment>
<feature type="transmembrane region" description="Helical" evidence="1">
    <location>
        <begin position="50"/>
        <end position="72"/>
    </location>
</feature>
<dbReference type="AlphaFoldDB" id="A0A844GSF0"/>
<organism evidence="2 3">
    <name type="scientific">Cyanobacterium aponinum 0216</name>
    <dbReference type="NCBI Taxonomy" id="2676140"/>
    <lineage>
        <taxon>Bacteria</taxon>
        <taxon>Bacillati</taxon>
        <taxon>Cyanobacteriota</taxon>
        <taxon>Cyanophyceae</taxon>
        <taxon>Oscillatoriophycideae</taxon>
        <taxon>Chroococcales</taxon>
        <taxon>Geminocystaceae</taxon>
        <taxon>Cyanobacterium</taxon>
    </lineage>
</organism>
<accession>A0A844GSF0</accession>
<dbReference type="Proteomes" id="UP000437131">
    <property type="component" value="Unassembled WGS sequence"/>
</dbReference>
<name>A0A844GSF0_9CHRO</name>
<protein>
    <submittedName>
        <fullName evidence="2">Uncharacterized protein</fullName>
    </submittedName>
</protein>
<proteinExistence type="predicted"/>
<sequence length="122" mass="14275">MEIIYQILLKLSQFQVRVVGDHHGSLFMALIEIYIPINLTLISSKDKIEIPAIITFLMLISAIFFILFSIVVSSPQFWIGLLQNPSKNWFKIILIQLWFVCLLFIWITALKYTIQRFLLNSN</sequence>
<reference evidence="2 3" key="1">
    <citation type="submission" date="2019-11" db="EMBL/GenBank/DDBJ databases">
        <title>Isolation of a new High Light Tolerant Cyanobacteria.</title>
        <authorList>
            <person name="Dobson Z."/>
            <person name="Vaughn N."/>
            <person name="Vaughn M."/>
            <person name="Fromme P."/>
            <person name="Mazor Y."/>
        </authorList>
    </citation>
    <scope>NUCLEOTIDE SEQUENCE [LARGE SCALE GENOMIC DNA]</scope>
    <source>
        <strain evidence="2 3">0216</strain>
    </source>
</reference>
<evidence type="ECO:0000256" key="1">
    <source>
        <dbReference type="SAM" id="Phobius"/>
    </source>
</evidence>
<keyword evidence="1" id="KW-0472">Membrane</keyword>
<gene>
    <name evidence="2" type="ORF">GGC33_08160</name>
</gene>
<evidence type="ECO:0000313" key="2">
    <source>
        <dbReference type="EMBL" id="MTF38900.1"/>
    </source>
</evidence>
<keyword evidence="1" id="KW-0812">Transmembrane</keyword>
<evidence type="ECO:0000313" key="3">
    <source>
        <dbReference type="Proteomes" id="UP000437131"/>
    </source>
</evidence>
<feature type="transmembrane region" description="Helical" evidence="1">
    <location>
        <begin position="92"/>
        <end position="114"/>
    </location>
</feature>
<dbReference type="RefSeq" id="WP_155083720.1">
    <property type="nucleotide sequence ID" value="NZ_WMIA01000008.1"/>
</dbReference>
<keyword evidence="1" id="KW-1133">Transmembrane helix</keyword>
<dbReference type="EMBL" id="WMIA01000008">
    <property type="protein sequence ID" value="MTF38900.1"/>
    <property type="molecule type" value="Genomic_DNA"/>
</dbReference>